<sequence>MNVLIYGFGWTGRACLHLLESFGISCKIIDDSLNVVHDKFVSLDSVDDFDLILIAVSNKQNVIDSINNKILAAGGGGL</sequence>
<gene>
    <name evidence="1" type="ORF">PF021_07815</name>
</gene>
<dbReference type="RefSeq" id="WP_271021933.1">
    <property type="nucleotide sequence ID" value="NZ_JAQHXR010000006.1"/>
</dbReference>
<dbReference type="EMBL" id="JAQHXR010000006">
    <property type="protein sequence ID" value="MDA3969572.1"/>
    <property type="molecule type" value="Genomic_DNA"/>
</dbReference>
<evidence type="ECO:0000313" key="2">
    <source>
        <dbReference type="Proteomes" id="UP001210261"/>
    </source>
</evidence>
<protein>
    <recommendedName>
        <fullName evidence="3">RCK N-terminal domain-containing protein</fullName>
    </recommendedName>
</protein>
<name>A0ABT4VFR8_9HELI</name>
<dbReference type="InterPro" id="IPR036291">
    <property type="entry name" value="NAD(P)-bd_dom_sf"/>
</dbReference>
<accession>A0ABT4VFR8</accession>
<evidence type="ECO:0000313" key="1">
    <source>
        <dbReference type="EMBL" id="MDA3969572.1"/>
    </source>
</evidence>
<evidence type="ECO:0008006" key="3">
    <source>
        <dbReference type="Google" id="ProtNLM"/>
    </source>
</evidence>
<organism evidence="1 2">
    <name type="scientific">Helicobacter ibis</name>
    <dbReference type="NCBI Taxonomy" id="2962633"/>
    <lineage>
        <taxon>Bacteria</taxon>
        <taxon>Pseudomonadati</taxon>
        <taxon>Campylobacterota</taxon>
        <taxon>Epsilonproteobacteria</taxon>
        <taxon>Campylobacterales</taxon>
        <taxon>Helicobacteraceae</taxon>
        <taxon>Helicobacter</taxon>
    </lineage>
</organism>
<proteinExistence type="predicted"/>
<comment type="caution">
    <text evidence="1">The sequence shown here is derived from an EMBL/GenBank/DDBJ whole genome shotgun (WGS) entry which is preliminary data.</text>
</comment>
<keyword evidence="2" id="KW-1185">Reference proteome</keyword>
<dbReference type="SUPFAM" id="SSF51735">
    <property type="entry name" value="NAD(P)-binding Rossmann-fold domains"/>
    <property type="match status" value="1"/>
</dbReference>
<dbReference type="Proteomes" id="UP001210261">
    <property type="component" value="Unassembled WGS sequence"/>
</dbReference>
<reference evidence="1 2" key="1">
    <citation type="submission" date="2023-01" db="EMBL/GenBank/DDBJ databases">
        <title>Description of Helicobacter ibis sp. nov. isolated from faecal droppings of black-faced ibis (Theristicus melanopis).</title>
        <authorList>
            <person name="Lopez-Cantillo M."/>
            <person name="Vidal-Veuthey B."/>
            <person name="Mella A."/>
            <person name="De La Haba R."/>
            <person name="Collado L."/>
        </authorList>
    </citation>
    <scope>NUCLEOTIDE SEQUENCE [LARGE SCALE GENOMIC DNA]</scope>
    <source>
        <strain evidence="1 2">A82</strain>
    </source>
</reference>